<keyword evidence="2" id="KW-1185">Reference proteome</keyword>
<comment type="caution">
    <text evidence="1">The sequence shown here is derived from an EMBL/GenBank/DDBJ whole genome shotgun (WGS) entry which is preliminary data.</text>
</comment>
<accession>A0A9D4KWE6</accession>
<dbReference type="EMBL" id="JAIWYP010000003">
    <property type="protein sequence ID" value="KAH3847373.1"/>
    <property type="molecule type" value="Genomic_DNA"/>
</dbReference>
<dbReference type="Proteomes" id="UP000828390">
    <property type="component" value="Unassembled WGS sequence"/>
</dbReference>
<protein>
    <submittedName>
        <fullName evidence="1">Uncharacterized protein</fullName>
    </submittedName>
</protein>
<evidence type="ECO:0000313" key="2">
    <source>
        <dbReference type="Proteomes" id="UP000828390"/>
    </source>
</evidence>
<reference evidence="1" key="2">
    <citation type="submission" date="2020-11" db="EMBL/GenBank/DDBJ databases">
        <authorList>
            <person name="McCartney M.A."/>
            <person name="Auch B."/>
            <person name="Kono T."/>
            <person name="Mallez S."/>
            <person name="Becker A."/>
            <person name="Gohl D.M."/>
            <person name="Silverstein K.A.T."/>
            <person name="Koren S."/>
            <person name="Bechman K.B."/>
            <person name="Herman A."/>
            <person name="Abrahante J.E."/>
            <person name="Garbe J."/>
        </authorList>
    </citation>
    <scope>NUCLEOTIDE SEQUENCE</scope>
    <source>
        <strain evidence="1">Duluth1</strain>
        <tissue evidence="1">Whole animal</tissue>
    </source>
</reference>
<name>A0A9D4KWE6_DREPO</name>
<organism evidence="1 2">
    <name type="scientific">Dreissena polymorpha</name>
    <name type="common">Zebra mussel</name>
    <name type="synonym">Mytilus polymorpha</name>
    <dbReference type="NCBI Taxonomy" id="45954"/>
    <lineage>
        <taxon>Eukaryota</taxon>
        <taxon>Metazoa</taxon>
        <taxon>Spiralia</taxon>
        <taxon>Lophotrochozoa</taxon>
        <taxon>Mollusca</taxon>
        <taxon>Bivalvia</taxon>
        <taxon>Autobranchia</taxon>
        <taxon>Heteroconchia</taxon>
        <taxon>Euheterodonta</taxon>
        <taxon>Imparidentia</taxon>
        <taxon>Neoheterodontei</taxon>
        <taxon>Myida</taxon>
        <taxon>Dreissenoidea</taxon>
        <taxon>Dreissenidae</taxon>
        <taxon>Dreissena</taxon>
    </lineage>
</organism>
<dbReference type="AlphaFoldDB" id="A0A9D4KWE6"/>
<reference evidence="1" key="1">
    <citation type="journal article" date="2019" name="bioRxiv">
        <title>The Genome of the Zebra Mussel, Dreissena polymorpha: A Resource for Invasive Species Research.</title>
        <authorList>
            <person name="McCartney M.A."/>
            <person name="Auch B."/>
            <person name="Kono T."/>
            <person name="Mallez S."/>
            <person name="Zhang Y."/>
            <person name="Obille A."/>
            <person name="Becker A."/>
            <person name="Abrahante J.E."/>
            <person name="Garbe J."/>
            <person name="Badalamenti J.P."/>
            <person name="Herman A."/>
            <person name="Mangelson H."/>
            <person name="Liachko I."/>
            <person name="Sullivan S."/>
            <person name="Sone E.D."/>
            <person name="Koren S."/>
            <person name="Silverstein K.A.T."/>
            <person name="Beckman K.B."/>
            <person name="Gohl D.M."/>
        </authorList>
    </citation>
    <scope>NUCLEOTIDE SEQUENCE</scope>
    <source>
        <strain evidence="1">Duluth1</strain>
        <tissue evidence="1">Whole animal</tissue>
    </source>
</reference>
<gene>
    <name evidence="1" type="ORF">DPMN_089694</name>
</gene>
<proteinExistence type="predicted"/>
<sequence length="78" mass="8965">MADVEEKVTKKRSANFSTADCLLLAEIMASESGMEGLTCHAYTKHRFTHSEYYLLISIFLRAIQTCQCHFDDITILRF</sequence>
<evidence type="ECO:0000313" key="1">
    <source>
        <dbReference type="EMBL" id="KAH3847373.1"/>
    </source>
</evidence>